<protein>
    <recommendedName>
        <fullName evidence="4">BLOC-1-related complex subunit 5</fullName>
    </recommendedName>
</protein>
<gene>
    <name evidence="2" type="ORF">CBOVIS_LOCUS11069</name>
</gene>
<evidence type="ECO:0000313" key="3">
    <source>
        <dbReference type="Proteomes" id="UP000494206"/>
    </source>
</evidence>
<dbReference type="OrthoDB" id="5829766at2759"/>
<comment type="caution">
    <text evidence="2">The sequence shown here is derived from an EMBL/GenBank/DDBJ whole genome shotgun (WGS) entry which is preliminary data.</text>
</comment>
<feature type="region of interest" description="Disordered" evidence="1">
    <location>
        <begin position="30"/>
        <end position="49"/>
    </location>
</feature>
<accession>A0A8S1FB07</accession>
<reference evidence="2 3" key="1">
    <citation type="submission" date="2020-04" db="EMBL/GenBank/DDBJ databases">
        <authorList>
            <person name="Laetsch R D."/>
            <person name="Stevens L."/>
            <person name="Kumar S."/>
            <person name="Blaxter L. M."/>
        </authorList>
    </citation>
    <scope>NUCLEOTIDE SEQUENCE [LARGE SCALE GENOMIC DNA]</scope>
</reference>
<evidence type="ECO:0000313" key="2">
    <source>
        <dbReference type="EMBL" id="CAB3409414.1"/>
    </source>
</evidence>
<dbReference type="AlphaFoldDB" id="A0A8S1FB07"/>
<name>A0A8S1FB07_9PELO</name>
<keyword evidence="3" id="KW-1185">Reference proteome</keyword>
<dbReference type="EMBL" id="CADEPM010000008">
    <property type="protein sequence ID" value="CAB3409414.1"/>
    <property type="molecule type" value="Genomic_DNA"/>
</dbReference>
<organism evidence="2 3">
    <name type="scientific">Caenorhabditis bovis</name>
    <dbReference type="NCBI Taxonomy" id="2654633"/>
    <lineage>
        <taxon>Eukaryota</taxon>
        <taxon>Metazoa</taxon>
        <taxon>Ecdysozoa</taxon>
        <taxon>Nematoda</taxon>
        <taxon>Chromadorea</taxon>
        <taxon>Rhabditida</taxon>
        <taxon>Rhabditina</taxon>
        <taxon>Rhabditomorpha</taxon>
        <taxon>Rhabditoidea</taxon>
        <taxon>Rhabditidae</taxon>
        <taxon>Peloderinae</taxon>
        <taxon>Caenorhabditis</taxon>
    </lineage>
</organism>
<evidence type="ECO:0008006" key="4">
    <source>
        <dbReference type="Google" id="ProtNLM"/>
    </source>
</evidence>
<evidence type="ECO:0000256" key="1">
    <source>
        <dbReference type="SAM" id="MobiDB-lite"/>
    </source>
</evidence>
<proteinExistence type="predicted"/>
<dbReference type="Proteomes" id="UP000494206">
    <property type="component" value="Unassembled WGS sequence"/>
</dbReference>
<sequence>MLPSITGNKLRWQRSTRRLSYVKLPALTKKHDDDDEAIPPDPKPSEPVSLPRIVPSLCIDNQYFVNYTNDGDLTNAFHSFAKIHGDLHRKRQNYFEKRGFEEALQLNIDQQNNRIGQAIECLAICEEITKKYQCGLESAFNHLVDDLAEKCFKLSSITSKLYALRQTHLTNL</sequence>